<dbReference type="eggNOG" id="COG3457">
    <property type="taxonomic scope" value="Bacteria"/>
</dbReference>
<dbReference type="InterPro" id="IPR029066">
    <property type="entry name" value="PLP-binding_barrel"/>
</dbReference>
<gene>
    <name evidence="3" type="ordered locus">Sterm_0356</name>
</gene>
<accession>D1ALX2</accession>
<dbReference type="EMBL" id="CP001739">
    <property type="protein sequence ID" value="ACZ07240.1"/>
    <property type="molecule type" value="Genomic_DNA"/>
</dbReference>
<evidence type="ECO:0000259" key="1">
    <source>
        <dbReference type="Pfam" id="PF01168"/>
    </source>
</evidence>
<reference evidence="3 4" key="2">
    <citation type="journal article" date="2010" name="Stand. Genomic Sci.">
        <title>Complete genome sequence of Sebaldella termitidis type strain (NCTC 11300).</title>
        <authorList>
            <person name="Harmon-Smith M."/>
            <person name="Celia L."/>
            <person name="Chertkov O."/>
            <person name="Lapidus A."/>
            <person name="Copeland A."/>
            <person name="Glavina Del Rio T."/>
            <person name="Nolan M."/>
            <person name="Lucas S."/>
            <person name="Tice H."/>
            <person name="Cheng J.F."/>
            <person name="Han C."/>
            <person name="Detter J.C."/>
            <person name="Bruce D."/>
            <person name="Goodwin L."/>
            <person name="Pitluck S."/>
            <person name="Pati A."/>
            <person name="Liolios K."/>
            <person name="Ivanova N."/>
            <person name="Mavromatis K."/>
            <person name="Mikhailova N."/>
            <person name="Chen A."/>
            <person name="Palaniappan K."/>
            <person name="Land M."/>
            <person name="Hauser L."/>
            <person name="Chang Y.J."/>
            <person name="Jeffries C.D."/>
            <person name="Brettin T."/>
            <person name="Goker M."/>
            <person name="Beck B."/>
            <person name="Bristow J."/>
            <person name="Eisen J.A."/>
            <person name="Markowitz V."/>
            <person name="Hugenholtz P."/>
            <person name="Kyrpides N.C."/>
            <person name="Klenk H.P."/>
            <person name="Chen F."/>
        </authorList>
    </citation>
    <scope>NUCLEOTIDE SEQUENCE [LARGE SCALE GENOMIC DNA]</scope>
    <source>
        <strain evidence="4">ATCC 33386 / NCTC 11300</strain>
    </source>
</reference>
<dbReference type="InterPro" id="IPR001608">
    <property type="entry name" value="Ala_racemase_N"/>
</dbReference>
<name>D1ALX2_SEBTE</name>
<dbReference type="Pfam" id="PF21279">
    <property type="entry name" value="YhfX-like_C"/>
    <property type="match status" value="1"/>
</dbReference>
<dbReference type="RefSeq" id="WP_012859839.1">
    <property type="nucleotide sequence ID" value="NC_013517.1"/>
</dbReference>
<dbReference type="Proteomes" id="UP000000845">
    <property type="component" value="Chromosome"/>
</dbReference>
<dbReference type="Pfam" id="PF01168">
    <property type="entry name" value="Ala_racemase_N"/>
    <property type="match status" value="1"/>
</dbReference>
<dbReference type="HOGENOM" id="CLU_060710_0_0_0"/>
<dbReference type="KEGG" id="str:Sterm_0356"/>
<dbReference type="InterPro" id="IPR048449">
    <property type="entry name" value="YhfX-like_C"/>
</dbReference>
<feature type="domain" description="YhfX-like C-terminal" evidence="2">
    <location>
        <begin position="279"/>
        <end position="374"/>
    </location>
</feature>
<evidence type="ECO:0000313" key="3">
    <source>
        <dbReference type="EMBL" id="ACZ07240.1"/>
    </source>
</evidence>
<keyword evidence="4" id="KW-1185">Reference proteome</keyword>
<sequence length="387" mass="43751">MFIDILIEKNPKLIQTALSLHTNGTIMPDSYIIDVDIFKENAELIKAESDKHNINLYYMTKQIGRNPYLAKILEDLGYSGAVAVDFKETEVLMKNNLKLGNTGHLVQIPSKMIGKVLKYGTEIMTVYSFEKACEISEEAEKLGIIQDIMFRILDEKSSIYPGQEAGVDLCDLEDITKKILTLKNVRINGLTSFPCFLYNETNNTIEKTENIGVILKAYNILKEKFNIKVKELNLPSSTCIENIKMIKENEGTHGEPGHALTGTTPFHVNRKAVEKPAYVYVSEISHNFRGKSYFFAGGHYRRSHMKNVLTGSSYENLTKVNTEDFDPNNIDYYLGLSKEQKIGDTVLGCFRTQFFVTRSDIILVEGIQSGKPQIIGRYTALGERIEV</sequence>
<dbReference type="STRING" id="526218.Sterm_0356"/>
<evidence type="ECO:0000313" key="4">
    <source>
        <dbReference type="Proteomes" id="UP000000845"/>
    </source>
</evidence>
<evidence type="ECO:0000259" key="2">
    <source>
        <dbReference type="Pfam" id="PF21279"/>
    </source>
</evidence>
<reference evidence="4" key="1">
    <citation type="submission" date="2009-09" db="EMBL/GenBank/DDBJ databases">
        <title>The complete chromosome of Sebaldella termitidis ATCC 33386.</title>
        <authorList>
            <consortium name="US DOE Joint Genome Institute (JGI-PGF)"/>
            <person name="Lucas S."/>
            <person name="Copeland A."/>
            <person name="Lapidus A."/>
            <person name="Glavina del Rio T."/>
            <person name="Dalin E."/>
            <person name="Tice H."/>
            <person name="Bruce D."/>
            <person name="Goodwin L."/>
            <person name="Pitluck S."/>
            <person name="Kyrpides N."/>
            <person name="Mavromatis K."/>
            <person name="Ivanova N."/>
            <person name="Mikhailova N."/>
            <person name="Sims D."/>
            <person name="Meincke L."/>
            <person name="Brettin T."/>
            <person name="Detter J.C."/>
            <person name="Han C."/>
            <person name="Larimer F."/>
            <person name="Land M."/>
            <person name="Hauser L."/>
            <person name="Markowitz V."/>
            <person name="Cheng J.F."/>
            <person name="Hugenholtz P."/>
            <person name="Woyke T."/>
            <person name="Wu D."/>
            <person name="Eisen J.A."/>
        </authorList>
    </citation>
    <scope>NUCLEOTIDE SEQUENCE [LARGE SCALE GENOMIC DNA]</scope>
    <source>
        <strain evidence="4">ATCC 33386 / NCTC 11300</strain>
    </source>
</reference>
<organism evidence="3 4">
    <name type="scientific">Sebaldella termitidis (strain ATCC 33386 / NCTC 11300)</name>
    <dbReference type="NCBI Taxonomy" id="526218"/>
    <lineage>
        <taxon>Bacteria</taxon>
        <taxon>Fusobacteriati</taxon>
        <taxon>Fusobacteriota</taxon>
        <taxon>Fusobacteriia</taxon>
        <taxon>Fusobacteriales</taxon>
        <taxon>Leptotrichiaceae</taxon>
        <taxon>Sebaldella</taxon>
    </lineage>
</organism>
<dbReference type="Gene3D" id="2.40.37.30">
    <property type="match status" value="2"/>
</dbReference>
<protein>
    <submittedName>
        <fullName evidence="3">Alanine racemase domain protein</fullName>
    </submittedName>
</protein>
<proteinExistence type="predicted"/>
<dbReference type="SUPFAM" id="SSF51419">
    <property type="entry name" value="PLP-binding barrel"/>
    <property type="match status" value="1"/>
</dbReference>
<feature type="domain" description="Alanine racemase N-terminal" evidence="1">
    <location>
        <begin position="33"/>
        <end position="265"/>
    </location>
</feature>
<dbReference type="AlphaFoldDB" id="D1ALX2"/>